<dbReference type="RefSeq" id="WP_189827155.1">
    <property type="nucleotide sequence ID" value="NZ_BMVC01000018.1"/>
</dbReference>
<dbReference type="Gene3D" id="3.40.50.2300">
    <property type="match status" value="1"/>
</dbReference>
<gene>
    <name evidence="5" type="ORF">GCM10010334_69310</name>
</gene>
<comment type="caution">
    <text evidence="5">The sequence shown here is derived from an EMBL/GenBank/DDBJ whole genome shotgun (WGS) entry which is preliminary data.</text>
</comment>
<reference evidence="5" key="2">
    <citation type="submission" date="2020-09" db="EMBL/GenBank/DDBJ databases">
        <authorList>
            <person name="Sun Q."/>
            <person name="Ohkuma M."/>
        </authorList>
    </citation>
    <scope>NUCLEOTIDE SEQUENCE</scope>
    <source>
        <strain evidence="5">JCM 4637</strain>
    </source>
</reference>
<name>A0A918X4V4_9ACTN</name>
<dbReference type="Proteomes" id="UP000638353">
    <property type="component" value="Unassembled WGS sequence"/>
</dbReference>
<dbReference type="GO" id="GO:0003677">
    <property type="term" value="F:DNA binding"/>
    <property type="evidence" value="ECO:0007669"/>
    <property type="project" value="UniProtKB-KW"/>
</dbReference>
<dbReference type="InterPro" id="IPR000792">
    <property type="entry name" value="Tscrpt_reg_LuxR_C"/>
</dbReference>
<dbReference type="InterPro" id="IPR016032">
    <property type="entry name" value="Sig_transdc_resp-reg_C-effctor"/>
</dbReference>
<keyword evidence="2" id="KW-0238">DNA-binding</keyword>
<accession>A0A918X4V4</accession>
<evidence type="ECO:0000256" key="1">
    <source>
        <dbReference type="ARBA" id="ARBA00023015"/>
    </source>
</evidence>
<evidence type="ECO:0000313" key="6">
    <source>
        <dbReference type="Proteomes" id="UP000638353"/>
    </source>
</evidence>
<dbReference type="PANTHER" id="PTHR44688:SF16">
    <property type="entry name" value="DNA-BINDING TRANSCRIPTIONAL ACTIVATOR DEVR_DOSR"/>
    <property type="match status" value="1"/>
</dbReference>
<organism evidence="5 6">
    <name type="scientific">Streptomyces finlayi</name>
    <dbReference type="NCBI Taxonomy" id="67296"/>
    <lineage>
        <taxon>Bacteria</taxon>
        <taxon>Bacillati</taxon>
        <taxon>Actinomycetota</taxon>
        <taxon>Actinomycetes</taxon>
        <taxon>Kitasatosporales</taxon>
        <taxon>Streptomycetaceae</taxon>
        <taxon>Streptomyces</taxon>
    </lineage>
</organism>
<protein>
    <recommendedName>
        <fullName evidence="4">HTH luxR-type domain-containing protein</fullName>
    </recommendedName>
</protein>
<evidence type="ECO:0000313" key="5">
    <source>
        <dbReference type="EMBL" id="GHD12394.1"/>
    </source>
</evidence>
<dbReference type="CDD" id="cd06170">
    <property type="entry name" value="LuxR_C_like"/>
    <property type="match status" value="1"/>
</dbReference>
<feature type="domain" description="HTH luxR-type" evidence="4">
    <location>
        <begin position="151"/>
        <end position="216"/>
    </location>
</feature>
<proteinExistence type="predicted"/>
<dbReference type="GO" id="GO:0006355">
    <property type="term" value="P:regulation of DNA-templated transcription"/>
    <property type="evidence" value="ECO:0007669"/>
    <property type="project" value="InterPro"/>
</dbReference>
<dbReference type="PROSITE" id="PS50043">
    <property type="entry name" value="HTH_LUXR_2"/>
    <property type="match status" value="1"/>
</dbReference>
<evidence type="ECO:0000256" key="2">
    <source>
        <dbReference type="ARBA" id="ARBA00023125"/>
    </source>
</evidence>
<sequence>MICVYVTGETEGMDRLTATLQSLPDVTVLRSKPVKGDVRRLPADTDLVLLNSLQNTSAIPRTLLQFRAAPDAPPAAVIATAWHGTFLAECLRAGAAGILHHGLQPRLLLSAMRILASGGNVYFEYPSPPVTPPALHLPPTAAPGPATTVPADIALKRLTARQREVLYLLAAGLTNAEISRRLGITGDTVKEHVRAVMRRLDVPHRVAAARLVHEAGLLKEPVTKDD</sequence>
<dbReference type="EMBL" id="BMVC01000018">
    <property type="protein sequence ID" value="GHD12394.1"/>
    <property type="molecule type" value="Genomic_DNA"/>
</dbReference>
<evidence type="ECO:0000259" key="4">
    <source>
        <dbReference type="PROSITE" id="PS50043"/>
    </source>
</evidence>
<dbReference type="AlphaFoldDB" id="A0A918X4V4"/>
<keyword evidence="1" id="KW-0805">Transcription regulation</keyword>
<dbReference type="PROSITE" id="PS00622">
    <property type="entry name" value="HTH_LUXR_1"/>
    <property type="match status" value="1"/>
</dbReference>
<evidence type="ECO:0000256" key="3">
    <source>
        <dbReference type="ARBA" id="ARBA00023163"/>
    </source>
</evidence>
<dbReference type="PRINTS" id="PR00038">
    <property type="entry name" value="HTHLUXR"/>
</dbReference>
<dbReference type="SMART" id="SM00421">
    <property type="entry name" value="HTH_LUXR"/>
    <property type="match status" value="1"/>
</dbReference>
<keyword evidence="3" id="KW-0804">Transcription</keyword>
<dbReference type="Pfam" id="PF00196">
    <property type="entry name" value="GerE"/>
    <property type="match status" value="1"/>
</dbReference>
<dbReference type="SUPFAM" id="SSF46894">
    <property type="entry name" value="C-terminal effector domain of the bipartite response regulators"/>
    <property type="match status" value="1"/>
</dbReference>
<dbReference type="PANTHER" id="PTHR44688">
    <property type="entry name" value="DNA-BINDING TRANSCRIPTIONAL ACTIVATOR DEVR_DOSR"/>
    <property type="match status" value="1"/>
</dbReference>
<reference evidence="5" key="1">
    <citation type="journal article" date="2014" name="Int. J. Syst. Evol. Microbiol.">
        <title>Complete genome sequence of Corynebacterium casei LMG S-19264T (=DSM 44701T), isolated from a smear-ripened cheese.</title>
        <authorList>
            <consortium name="US DOE Joint Genome Institute (JGI-PGF)"/>
            <person name="Walter F."/>
            <person name="Albersmeier A."/>
            <person name="Kalinowski J."/>
            <person name="Ruckert C."/>
        </authorList>
    </citation>
    <scope>NUCLEOTIDE SEQUENCE</scope>
    <source>
        <strain evidence="5">JCM 4637</strain>
    </source>
</reference>